<dbReference type="AlphaFoldDB" id="A0A090W9E1"/>
<reference evidence="1 2" key="1">
    <citation type="journal article" date="2014" name="Genome Announc.">
        <title>Draft Genome Sequence of Marine Flavobacterium Jejuia pallidilutea Strain 11shimoA1 and Pigmentation Mutants.</title>
        <authorList>
            <person name="Takatani N."/>
            <person name="Nakanishi M."/>
            <person name="Meirelles P."/>
            <person name="Mino S."/>
            <person name="Suda W."/>
            <person name="Oshima K."/>
            <person name="Hattori M."/>
            <person name="Ohkuma M."/>
            <person name="Hosokawa M."/>
            <person name="Miyashita K."/>
            <person name="Thompson F.L."/>
            <person name="Niwa A."/>
            <person name="Sawabe T."/>
            <person name="Sawabe T."/>
        </authorList>
    </citation>
    <scope>NUCLEOTIDE SEQUENCE [LARGE SCALE GENOMIC DNA]</scope>
    <source>
        <strain evidence="2">JCM19302</strain>
    </source>
</reference>
<dbReference type="Proteomes" id="UP000029646">
    <property type="component" value="Unassembled WGS sequence"/>
</dbReference>
<evidence type="ECO:0000313" key="1">
    <source>
        <dbReference type="EMBL" id="GAL72823.1"/>
    </source>
</evidence>
<dbReference type="EMBL" id="BBNS01000032">
    <property type="protein sequence ID" value="GAL72823.1"/>
    <property type="molecule type" value="Genomic_DNA"/>
</dbReference>
<sequence length="52" mass="6198">MFLELDSTTLMFSTFTKSGFSFTLQLKKVHSIVNNIKKRFISFFKNYCIFTF</sequence>
<organism evidence="1 2">
    <name type="scientific">Jejuia pallidilutea</name>
    <dbReference type="NCBI Taxonomy" id="504487"/>
    <lineage>
        <taxon>Bacteria</taxon>
        <taxon>Pseudomonadati</taxon>
        <taxon>Bacteroidota</taxon>
        <taxon>Flavobacteriia</taxon>
        <taxon>Flavobacteriales</taxon>
        <taxon>Flavobacteriaceae</taxon>
        <taxon>Jejuia</taxon>
    </lineage>
</organism>
<comment type="caution">
    <text evidence="1">The sequence shown here is derived from an EMBL/GenBank/DDBJ whole genome shotgun (WGS) entry which is preliminary data.</text>
</comment>
<evidence type="ECO:0000313" key="2">
    <source>
        <dbReference type="Proteomes" id="UP000029646"/>
    </source>
</evidence>
<accession>A0A090W9E1</accession>
<name>A0A090W9E1_9FLAO</name>
<protein>
    <submittedName>
        <fullName evidence="1">Uncharacterized protein</fullName>
    </submittedName>
</protein>
<proteinExistence type="predicted"/>
<gene>
    <name evidence="1" type="ORF">JCM19302_183</name>
</gene>